<keyword evidence="2" id="KW-1133">Transmembrane helix</keyword>
<sequence>MLVLAGAAGLGLGALFFGGLWWTVQKGVASPRPAVWFLGSLLVRTGLTLGGLYAVSGGDWPRLLACLLGFLAARVGVTVLTRPAGEPAADPIHPTQGAGRASQSR</sequence>
<keyword evidence="2" id="KW-0472">Membrane</keyword>
<feature type="transmembrane region" description="Helical" evidence="2">
    <location>
        <begin position="34"/>
        <end position="55"/>
    </location>
</feature>
<keyword evidence="4" id="KW-1185">Reference proteome</keyword>
<dbReference type="NCBIfam" id="TIGR03165">
    <property type="entry name" value="F1F0_chp_2"/>
    <property type="match status" value="1"/>
</dbReference>
<organism evidence="3 4">
    <name type="scientific">Frigoriglobus tundricola</name>
    <dbReference type="NCBI Taxonomy" id="2774151"/>
    <lineage>
        <taxon>Bacteria</taxon>
        <taxon>Pseudomonadati</taxon>
        <taxon>Planctomycetota</taxon>
        <taxon>Planctomycetia</taxon>
        <taxon>Gemmatales</taxon>
        <taxon>Gemmataceae</taxon>
        <taxon>Frigoriglobus</taxon>
    </lineage>
</organism>
<keyword evidence="2" id="KW-0812">Transmembrane</keyword>
<gene>
    <name evidence="3" type="ORF">FTUN_4787</name>
</gene>
<evidence type="ECO:0000256" key="1">
    <source>
        <dbReference type="SAM" id="MobiDB-lite"/>
    </source>
</evidence>
<accession>A0A6M5YUW4</accession>
<evidence type="ECO:0000256" key="2">
    <source>
        <dbReference type="SAM" id="Phobius"/>
    </source>
</evidence>
<dbReference type="Proteomes" id="UP000503447">
    <property type="component" value="Chromosome"/>
</dbReference>
<dbReference type="Pfam" id="PF12966">
    <property type="entry name" value="AtpR"/>
    <property type="match status" value="1"/>
</dbReference>
<feature type="region of interest" description="Disordered" evidence="1">
    <location>
        <begin position="84"/>
        <end position="105"/>
    </location>
</feature>
<dbReference type="AlphaFoldDB" id="A0A6M5YUW4"/>
<dbReference type="KEGG" id="ftj:FTUN_4787"/>
<protein>
    <submittedName>
        <fullName evidence="3">Sodium-transporting ATPase subunit R</fullName>
    </submittedName>
</protein>
<dbReference type="EMBL" id="CP053452">
    <property type="protein sequence ID" value="QJW97220.1"/>
    <property type="molecule type" value="Genomic_DNA"/>
</dbReference>
<name>A0A6M5YUW4_9BACT</name>
<dbReference type="InterPro" id="IPR017581">
    <property type="entry name" value="AtpR-like"/>
</dbReference>
<proteinExistence type="predicted"/>
<reference evidence="4" key="1">
    <citation type="submission" date="2020-05" db="EMBL/GenBank/DDBJ databases">
        <title>Frigoriglobus tundricola gen. nov., sp. nov., a psychrotolerant cellulolytic planctomycete of the family Gemmataceae with two divergent copies of 16S rRNA gene.</title>
        <authorList>
            <person name="Kulichevskaya I.S."/>
            <person name="Ivanova A.A."/>
            <person name="Naumoff D.G."/>
            <person name="Beletsky A.V."/>
            <person name="Rijpstra W.I.C."/>
            <person name="Sinninghe Damste J.S."/>
            <person name="Mardanov A.V."/>
            <person name="Ravin N.V."/>
            <person name="Dedysh S.N."/>
        </authorList>
    </citation>
    <scope>NUCLEOTIDE SEQUENCE [LARGE SCALE GENOMIC DNA]</scope>
    <source>
        <strain evidence="4">PL17</strain>
    </source>
</reference>
<feature type="transmembrane region" description="Helical" evidence="2">
    <location>
        <begin position="62"/>
        <end position="81"/>
    </location>
</feature>
<evidence type="ECO:0000313" key="3">
    <source>
        <dbReference type="EMBL" id="QJW97220.1"/>
    </source>
</evidence>
<evidence type="ECO:0000313" key="4">
    <source>
        <dbReference type="Proteomes" id="UP000503447"/>
    </source>
</evidence>